<name>A0A094Q2H0_9ZZZZ</name>
<proteinExistence type="predicted"/>
<reference evidence="2" key="1">
    <citation type="submission" date="2014-06" db="EMBL/GenBank/DDBJ databases">
        <title>Key roles for freshwater Actinobacteria revealed by deep metagenomic sequencing.</title>
        <authorList>
            <person name="Ghai R."/>
            <person name="Mizuno C.M."/>
            <person name="Picazo A."/>
            <person name="Camacho A."/>
            <person name="Rodriguez-Valera F."/>
        </authorList>
    </citation>
    <scope>NUCLEOTIDE SEQUENCE</scope>
</reference>
<organism evidence="2">
    <name type="scientific">freshwater metagenome</name>
    <dbReference type="NCBI Taxonomy" id="449393"/>
    <lineage>
        <taxon>unclassified sequences</taxon>
        <taxon>metagenomes</taxon>
        <taxon>ecological metagenomes</taxon>
    </lineage>
</organism>
<feature type="transmembrane region" description="Helical" evidence="1">
    <location>
        <begin position="12"/>
        <end position="31"/>
    </location>
</feature>
<keyword evidence="1" id="KW-0812">Transmembrane</keyword>
<gene>
    <name evidence="2" type="ORF">GM51_8555</name>
</gene>
<comment type="caution">
    <text evidence="2">The sequence shown here is derived from an EMBL/GenBank/DDBJ whole genome shotgun (WGS) entry which is preliminary data.</text>
</comment>
<keyword evidence="1" id="KW-1133">Transmembrane helix</keyword>
<keyword evidence="1" id="KW-0472">Membrane</keyword>
<accession>A0A094Q2H0</accession>
<dbReference type="EMBL" id="JNSL01000045">
    <property type="protein sequence ID" value="KGA18320.1"/>
    <property type="molecule type" value="Genomic_DNA"/>
</dbReference>
<evidence type="ECO:0000313" key="2">
    <source>
        <dbReference type="EMBL" id="KGA18320.1"/>
    </source>
</evidence>
<sequence length="107" mass="11556">MLGGIDNALFLSSFGGFAAVGILIFFLKWAFSSNNKKLIVTPISAGKKDEYGLLKALPTPGNYIEAEMALLKLKDSNIKATLTQTLQGPSLMVFERDFSIALAILKS</sequence>
<evidence type="ECO:0000256" key="1">
    <source>
        <dbReference type="SAM" id="Phobius"/>
    </source>
</evidence>
<dbReference type="AlphaFoldDB" id="A0A094Q2H0"/>
<protein>
    <submittedName>
        <fullName evidence="2">Uncharacterized protein</fullName>
    </submittedName>
</protein>